<dbReference type="PANTHER" id="PTHR35307">
    <property type="entry name" value="PROTEIN, PUTATIVE-RELATED"/>
    <property type="match status" value="1"/>
</dbReference>
<evidence type="ECO:0000313" key="3">
    <source>
        <dbReference type="Proteomes" id="UP000245207"/>
    </source>
</evidence>
<feature type="transmembrane region" description="Helical" evidence="1">
    <location>
        <begin position="399"/>
        <end position="417"/>
    </location>
</feature>
<keyword evidence="3" id="KW-1185">Reference proteome</keyword>
<feature type="transmembrane region" description="Helical" evidence="1">
    <location>
        <begin position="119"/>
        <end position="137"/>
    </location>
</feature>
<feature type="transmembrane region" description="Helical" evidence="1">
    <location>
        <begin position="89"/>
        <end position="107"/>
    </location>
</feature>
<sequence length="759" mass="85875">MAGQHCNTTVTQVFKKFNLNPNQTDDPLIRNLSRLCDVAYEKDADDKFSEPLVGIGIYIALASALCIFAMLADLFLVPNRVRQIPYKHFSLNTATITVLSIAMKLPLDMTGNMPGYLDQATKLGSIIFLCTMMANLIPNLASMNNKKLVSNLIGLAILVITITVNLLIEMVTGVIDRSKLHELLERTHDELYIAGYRADPRIFEKSFFVSQAFLYIGSMLFLLIISVSAAVAIPSMKKVLESKYQVKRKALVSKEPTTLVELKQHVSKYWIMANTGSLPVVFTSGPLFATSLCICIVCSVTYVILRSRRDPFGEKYASDYKWSMRVIFVVQSLGIAAGDCTLILRYYKSSKIFRNYCSCTRVEKFWYAKLSEWKGRHIRLPAAADLIAETVVHTVRGTFLNLLIMFQFVFVLIYKLLGSASLKIINFVFKMIRSRPIASSGNEDLRNYALCVGGDIKLYRYAMHYLKESMDGLVKKAEKKQNKELLELLGKSNGFKEGQNFAIGQVQIPLSVELKSWSLPVITLTCIAIVLPDSQKQIDRLIKSVDQALEYTHLVEKGFHSEDEYANMHKKTMDFWYEVKANRKWLETSLKRKAFKGKTPTEILKWFDDKAKEAIGPSKSTVVDVEVEPLENYPDLKLMICNSMRSISSSILSKYENRSQLSTKVDFFELLSSMIADILFACFSNIPQVITRKCHVEEIEKREASVEAAVKILARTTKILEMFGTPKLPVLDQREMASVDKWRHPLIQPPTDPAELSAV</sequence>
<organism evidence="2 3">
    <name type="scientific">Artemisia annua</name>
    <name type="common">Sweet wormwood</name>
    <dbReference type="NCBI Taxonomy" id="35608"/>
    <lineage>
        <taxon>Eukaryota</taxon>
        <taxon>Viridiplantae</taxon>
        <taxon>Streptophyta</taxon>
        <taxon>Embryophyta</taxon>
        <taxon>Tracheophyta</taxon>
        <taxon>Spermatophyta</taxon>
        <taxon>Magnoliopsida</taxon>
        <taxon>eudicotyledons</taxon>
        <taxon>Gunneridae</taxon>
        <taxon>Pentapetalae</taxon>
        <taxon>asterids</taxon>
        <taxon>campanulids</taxon>
        <taxon>Asterales</taxon>
        <taxon>Asteraceae</taxon>
        <taxon>Asteroideae</taxon>
        <taxon>Anthemideae</taxon>
        <taxon>Artemisiinae</taxon>
        <taxon>Artemisia</taxon>
    </lineage>
</organism>
<feature type="transmembrane region" description="Helical" evidence="1">
    <location>
        <begin position="55"/>
        <end position="77"/>
    </location>
</feature>
<feature type="transmembrane region" description="Helical" evidence="1">
    <location>
        <begin position="278"/>
        <end position="305"/>
    </location>
</feature>
<keyword evidence="1" id="KW-1133">Transmembrane helix</keyword>
<dbReference type="PANTHER" id="PTHR35307:SF8">
    <property type="entry name" value="GUSTATORY RECEPTOR"/>
    <property type="match status" value="1"/>
</dbReference>
<name>A0A2U1LBN3_ARTAN</name>
<accession>A0A2U1LBN3</accession>
<dbReference type="Proteomes" id="UP000245207">
    <property type="component" value="Unassembled WGS sequence"/>
</dbReference>
<keyword evidence="1" id="KW-0812">Transmembrane</keyword>
<protein>
    <submittedName>
        <fullName evidence="2">Uncharacterized protein</fullName>
    </submittedName>
</protein>
<dbReference type="EMBL" id="PKPP01010288">
    <property type="protein sequence ID" value="PWA46423.1"/>
    <property type="molecule type" value="Genomic_DNA"/>
</dbReference>
<comment type="caution">
    <text evidence="2">The sequence shown here is derived from an EMBL/GenBank/DDBJ whole genome shotgun (WGS) entry which is preliminary data.</text>
</comment>
<dbReference type="OrthoDB" id="1915303at2759"/>
<reference evidence="2 3" key="1">
    <citation type="journal article" date="2018" name="Mol. Plant">
        <title>The genome of Artemisia annua provides insight into the evolution of Asteraceae family and artemisinin biosynthesis.</title>
        <authorList>
            <person name="Shen Q."/>
            <person name="Zhang L."/>
            <person name="Liao Z."/>
            <person name="Wang S."/>
            <person name="Yan T."/>
            <person name="Shi P."/>
            <person name="Liu M."/>
            <person name="Fu X."/>
            <person name="Pan Q."/>
            <person name="Wang Y."/>
            <person name="Lv Z."/>
            <person name="Lu X."/>
            <person name="Zhang F."/>
            <person name="Jiang W."/>
            <person name="Ma Y."/>
            <person name="Chen M."/>
            <person name="Hao X."/>
            <person name="Li L."/>
            <person name="Tang Y."/>
            <person name="Lv G."/>
            <person name="Zhou Y."/>
            <person name="Sun X."/>
            <person name="Brodelius P.E."/>
            <person name="Rose J.K.C."/>
            <person name="Tang K."/>
        </authorList>
    </citation>
    <scope>NUCLEOTIDE SEQUENCE [LARGE SCALE GENOMIC DNA]</scope>
    <source>
        <strain evidence="3">cv. Huhao1</strain>
        <tissue evidence="2">Leaf</tissue>
    </source>
</reference>
<feature type="transmembrane region" description="Helical" evidence="1">
    <location>
        <begin position="149"/>
        <end position="168"/>
    </location>
</feature>
<evidence type="ECO:0000313" key="2">
    <source>
        <dbReference type="EMBL" id="PWA46423.1"/>
    </source>
</evidence>
<proteinExistence type="predicted"/>
<feature type="transmembrane region" description="Helical" evidence="1">
    <location>
        <begin position="325"/>
        <end position="344"/>
    </location>
</feature>
<dbReference type="AlphaFoldDB" id="A0A2U1LBN3"/>
<keyword evidence="1" id="KW-0472">Membrane</keyword>
<gene>
    <name evidence="2" type="ORF">CTI12_AA508940</name>
</gene>
<evidence type="ECO:0000256" key="1">
    <source>
        <dbReference type="SAM" id="Phobius"/>
    </source>
</evidence>
<feature type="transmembrane region" description="Helical" evidence="1">
    <location>
        <begin position="212"/>
        <end position="233"/>
    </location>
</feature>